<name>A0A2I1D9R4_ASPC2</name>
<evidence type="ECO:0000256" key="1">
    <source>
        <dbReference type="SAM" id="MobiDB-lite"/>
    </source>
</evidence>
<feature type="compositionally biased region" description="Polar residues" evidence="1">
    <location>
        <begin position="1"/>
        <end position="15"/>
    </location>
</feature>
<reference evidence="3" key="1">
    <citation type="submission" date="2016-12" db="EMBL/GenBank/DDBJ databases">
        <title>The genomes of Aspergillus section Nigri reveals drivers in fungal speciation.</title>
        <authorList>
            <consortium name="DOE Joint Genome Institute"/>
            <person name="Vesth T.C."/>
            <person name="Nybo J."/>
            <person name="Theobald S."/>
            <person name="Brandl J."/>
            <person name="Frisvad J.C."/>
            <person name="Nielsen K.F."/>
            <person name="Lyhne E.K."/>
            <person name="Kogle M.E."/>
            <person name="Kuo A."/>
            <person name="Riley R."/>
            <person name="Clum A."/>
            <person name="Nolan M."/>
            <person name="Lipzen A."/>
            <person name="Salamov A."/>
            <person name="Henrissat B."/>
            <person name="Wiebenga A."/>
            <person name="De vries R.P."/>
            <person name="Grigoriev I.V."/>
            <person name="Mortensen U.H."/>
            <person name="Andersen M.R."/>
            <person name="Baker S.E."/>
        </authorList>
    </citation>
    <scope>NUCLEOTIDE SEQUENCE</scope>
    <source>
        <strain evidence="3">IBT 28561</strain>
    </source>
</reference>
<keyword evidence="2" id="KW-1133">Transmembrane helix</keyword>
<dbReference type="EMBL" id="MSFM01000003">
    <property type="protein sequence ID" value="PKY06615.1"/>
    <property type="molecule type" value="Genomic_DNA"/>
</dbReference>
<sequence length="55" mass="6149">MKSNPNQDTTSQSMRNETKTCKEKLKTETHRPISTAIIMMILLLLTTLVVGNDDG</sequence>
<proteinExistence type="predicted"/>
<protein>
    <submittedName>
        <fullName evidence="3">Uncharacterized protein</fullName>
    </submittedName>
</protein>
<keyword evidence="2" id="KW-0472">Membrane</keyword>
<gene>
    <name evidence="3" type="ORF">P168DRAFT_116134</name>
</gene>
<organism evidence="3 4">
    <name type="scientific">Aspergillus campestris (strain IBT 28561)</name>
    <dbReference type="NCBI Taxonomy" id="1392248"/>
    <lineage>
        <taxon>Eukaryota</taxon>
        <taxon>Fungi</taxon>
        <taxon>Dikarya</taxon>
        <taxon>Ascomycota</taxon>
        <taxon>Pezizomycotina</taxon>
        <taxon>Eurotiomycetes</taxon>
        <taxon>Eurotiomycetidae</taxon>
        <taxon>Eurotiales</taxon>
        <taxon>Aspergillaceae</taxon>
        <taxon>Aspergillus</taxon>
        <taxon>Aspergillus subgen. Circumdati</taxon>
    </lineage>
</organism>
<feature type="compositionally biased region" description="Basic and acidic residues" evidence="1">
    <location>
        <begin position="16"/>
        <end position="28"/>
    </location>
</feature>
<feature type="transmembrane region" description="Helical" evidence="2">
    <location>
        <begin position="32"/>
        <end position="51"/>
    </location>
</feature>
<evidence type="ECO:0000256" key="2">
    <source>
        <dbReference type="SAM" id="Phobius"/>
    </source>
</evidence>
<dbReference type="RefSeq" id="XP_024695209.1">
    <property type="nucleotide sequence ID" value="XM_024832588.1"/>
</dbReference>
<dbReference type="Proteomes" id="UP000234254">
    <property type="component" value="Unassembled WGS sequence"/>
</dbReference>
<keyword evidence="2" id="KW-0812">Transmembrane</keyword>
<evidence type="ECO:0000313" key="3">
    <source>
        <dbReference type="EMBL" id="PKY06615.1"/>
    </source>
</evidence>
<dbReference type="VEuPathDB" id="FungiDB:P168DRAFT_116134"/>
<feature type="region of interest" description="Disordered" evidence="1">
    <location>
        <begin position="1"/>
        <end position="28"/>
    </location>
</feature>
<keyword evidence="4" id="KW-1185">Reference proteome</keyword>
<evidence type="ECO:0000313" key="4">
    <source>
        <dbReference type="Proteomes" id="UP000234254"/>
    </source>
</evidence>
<accession>A0A2I1D9R4</accession>
<dbReference type="GeneID" id="36540109"/>
<dbReference type="AlphaFoldDB" id="A0A2I1D9R4"/>
<comment type="caution">
    <text evidence="3">The sequence shown here is derived from an EMBL/GenBank/DDBJ whole genome shotgun (WGS) entry which is preliminary data.</text>
</comment>